<keyword evidence="3" id="KW-0858">Xylan degradation</keyword>
<keyword evidence="5" id="KW-0732">Signal</keyword>
<keyword evidence="4" id="KW-0479">Metal-binding</keyword>
<proteinExistence type="inferred from homology"/>
<keyword evidence="3" id="KW-0624">Polysaccharide degradation</keyword>
<evidence type="ECO:0000256" key="5">
    <source>
        <dbReference type="ARBA" id="ARBA00022729"/>
    </source>
</evidence>
<comment type="similarity">
    <text evidence="1 10">Belongs to the tannase family.</text>
</comment>
<dbReference type="AlphaFoldDB" id="A0AAN6QWR4"/>
<dbReference type="GO" id="GO:0045493">
    <property type="term" value="P:xylan catabolic process"/>
    <property type="evidence" value="ECO:0007669"/>
    <property type="project" value="UniProtKB-KW"/>
</dbReference>
<keyword evidence="2" id="KW-0719">Serine esterase</keyword>
<keyword evidence="12" id="KW-1185">Reference proteome</keyword>
<dbReference type="EC" id="3.1.1.-" evidence="10"/>
<dbReference type="SUPFAM" id="SSF53474">
    <property type="entry name" value="alpha/beta-Hydrolases"/>
    <property type="match status" value="1"/>
</dbReference>
<evidence type="ECO:0000256" key="8">
    <source>
        <dbReference type="ARBA" id="ARBA00023157"/>
    </source>
</evidence>
<dbReference type="PANTHER" id="PTHR33938">
    <property type="entry name" value="FERULOYL ESTERASE B-RELATED"/>
    <property type="match status" value="1"/>
</dbReference>
<comment type="caution">
    <text evidence="11">The sequence shown here is derived from an EMBL/GenBank/DDBJ whole genome shotgun (WGS) entry which is preliminary data.</text>
</comment>
<evidence type="ECO:0000256" key="6">
    <source>
        <dbReference type="ARBA" id="ARBA00022801"/>
    </source>
</evidence>
<name>A0AAN6QWR4_9PEZI</name>
<keyword evidence="3" id="KW-0119">Carbohydrate metabolism</keyword>
<dbReference type="InterPro" id="IPR029058">
    <property type="entry name" value="AB_hydrolase_fold"/>
</dbReference>
<keyword evidence="6 10" id="KW-0378">Hydrolase</keyword>
<gene>
    <name evidence="11" type="ORF">LTR91_006779</name>
</gene>
<organism evidence="11 12">
    <name type="scientific">Friedmanniomyces endolithicus</name>
    <dbReference type="NCBI Taxonomy" id="329885"/>
    <lineage>
        <taxon>Eukaryota</taxon>
        <taxon>Fungi</taxon>
        <taxon>Dikarya</taxon>
        <taxon>Ascomycota</taxon>
        <taxon>Pezizomycotina</taxon>
        <taxon>Dothideomycetes</taxon>
        <taxon>Dothideomycetidae</taxon>
        <taxon>Mycosphaerellales</taxon>
        <taxon>Teratosphaeriaceae</taxon>
        <taxon>Friedmanniomyces</taxon>
    </lineage>
</organism>
<evidence type="ECO:0000256" key="2">
    <source>
        <dbReference type="ARBA" id="ARBA00022487"/>
    </source>
</evidence>
<evidence type="ECO:0000256" key="9">
    <source>
        <dbReference type="ARBA" id="ARBA00034075"/>
    </source>
</evidence>
<evidence type="ECO:0000256" key="1">
    <source>
        <dbReference type="ARBA" id="ARBA00006249"/>
    </source>
</evidence>
<dbReference type="GO" id="GO:0046872">
    <property type="term" value="F:metal ion binding"/>
    <property type="evidence" value="ECO:0007669"/>
    <property type="project" value="UniProtKB-KW"/>
</dbReference>
<evidence type="ECO:0000256" key="3">
    <source>
        <dbReference type="ARBA" id="ARBA00022651"/>
    </source>
</evidence>
<evidence type="ECO:0000256" key="10">
    <source>
        <dbReference type="RuleBase" id="RU361238"/>
    </source>
</evidence>
<evidence type="ECO:0000313" key="11">
    <source>
        <dbReference type="EMBL" id="KAK0997033.1"/>
    </source>
</evidence>
<evidence type="ECO:0000256" key="7">
    <source>
        <dbReference type="ARBA" id="ARBA00022837"/>
    </source>
</evidence>
<accession>A0AAN6QWR4</accession>
<protein>
    <recommendedName>
        <fullName evidence="10">Carboxylic ester hydrolase</fullName>
        <ecNumber evidence="10">3.1.1.-</ecNumber>
    </recommendedName>
</protein>
<comment type="catalytic activity">
    <reaction evidence="9">
        <text>feruloyl-polysaccharide + H2O = ferulate + polysaccharide.</text>
        <dbReference type="EC" id="3.1.1.73"/>
    </reaction>
</comment>
<dbReference type="Pfam" id="PF07519">
    <property type="entry name" value="Tannase"/>
    <property type="match status" value="1"/>
</dbReference>
<dbReference type="EMBL" id="JAUJLE010000047">
    <property type="protein sequence ID" value="KAK0997033.1"/>
    <property type="molecule type" value="Genomic_DNA"/>
</dbReference>
<dbReference type="Proteomes" id="UP001175353">
    <property type="component" value="Unassembled WGS sequence"/>
</dbReference>
<dbReference type="PANTHER" id="PTHR33938:SF15">
    <property type="entry name" value="FERULOYL ESTERASE B-RELATED"/>
    <property type="match status" value="1"/>
</dbReference>
<evidence type="ECO:0000256" key="4">
    <source>
        <dbReference type="ARBA" id="ARBA00022723"/>
    </source>
</evidence>
<keyword evidence="8" id="KW-1015">Disulfide bond</keyword>
<evidence type="ECO:0000313" key="12">
    <source>
        <dbReference type="Proteomes" id="UP001175353"/>
    </source>
</evidence>
<dbReference type="GO" id="GO:0030600">
    <property type="term" value="F:feruloyl esterase activity"/>
    <property type="evidence" value="ECO:0007669"/>
    <property type="project" value="UniProtKB-EC"/>
</dbReference>
<keyword evidence="7" id="KW-0106">Calcium</keyword>
<sequence>MRSQFFLFAAAAYAARLPFGHREGFNHGPGGELQALEDEIKQLEEQVQHDADEFQHHHHQPAPYWGASPTSYASADASPVTSSILASSPVSASLPSIAAVTNTTAALQSLSSIAANYSSVLSVISSVNATATLAYTDPSSPLSSYAPTSTPVSTTASSISSSSSALVSPVTASSTPVAYSISSSAIGGSSVTTSTYTTQVVSTVTSTYTTVCPYEETHTVGGTTSTSTGTTNVTSTLTSTYQSTLTVTATATATVSAGSSSGPYSYPYGNSSASGYLTSSLGTSASLHTAVASASPVTSASSKTLVGTSIVSAVPSSIPSKSAKGTTILGTSIVSAVSSSILSKSANSTTTVLSTVVVSATPKISANSTSAFLTGTATSTKMAPTVSAVANSTANVTSSTYCSNICNVLSLNTEYATTAVSCQAIPANQAVNLVGGPATAGCGSTTKTSITPEVDVCRITLSITTSGESEAYMEVWLPNNSTEAWNGRTLSTDNGGANGCVHYVDMQYVTSLGFAAIGDNGGHNSSAFDGGWMYFNNEGILDWVYRARHAATEAGKQVINQFYGEKPSYSYYLGCSTGGQQGLHSAQYFPDDFDGIIAGSAAADFNHLQAWSGRFIELTGLNSTDPRFLTLAQWTLVQSYIFNQCDAALDGVNDGILEDPTICKFDAAAIPVCGAASNSTCLTSTQINTVQQVFTELYNTAGDLLYPQLLYGSQIDAFHLGQLSGSIQGIAKSWYGGAVWNDSFYDATQMNQTDYAQADLLDALHGHVSGFNGDLSAFNNAGKKLLMYHGMADPLVSGANSQRYYLKVAQTMGLSNTGLDEFMRYFRISGMAHCGVGGISGAGAWMFGQSGAAAVPGVQDNVIWNMVDWVESGNAPDTITGTKFWYDTPSLGLEFERPHCRFPYRTTYSGSGAWTDPANWGCVFISDWQQCAVGATPRLCNADGSFT</sequence>
<dbReference type="InterPro" id="IPR011118">
    <property type="entry name" value="Tannase/feruloyl_esterase"/>
</dbReference>
<reference evidence="11" key="1">
    <citation type="submission" date="2023-06" db="EMBL/GenBank/DDBJ databases">
        <title>Black Yeasts Isolated from many extreme environments.</title>
        <authorList>
            <person name="Coleine C."/>
            <person name="Stajich J.E."/>
            <person name="Selbmann L."/>
        </authorList>
    </citation>
    <scope>NUCLEOTIDE SEQUENCE</scope>
    <source>
        <strain evidence="11">CCFEE 5200</strain>
    </source>
</reference>